<name>A0AAE1VU32_9SOLA</name>
<dbReference type="PANTHER" id="PTHR48008">
    <property type="entry name" value="LEUCINE-RICH REPEAT RECEPTOR-LIKE PROTEIN KINASE IMK3-RELATED"/>
    <property type="match status" value="1"/>
</dbReference>
<feature type="domain" description="Protein kinase" evidence="1">
    <location>
        <begin position="1"/>
        <end position="108"/>
    </location>
</feature>
<gene>
    <name evidence="2" type="ORF">RND71_003347</name>
</gene>
<dbReference type="InterPro" id="IPR011009">
    <property type="entry name" value="Kinase-like_dom_sf"/>
</dbReference>
<dbReference type="InterPro" id="IPR001245">
    <property type="entry name" value="Ser-Thr/Tyr_kinase_cat_dom"/>
</dbReference>
<protein>
    <recommendedName>
        <fullName evidence="1">Protein kinase domain-containing protein</fullName>
    </recommendedName>
</protein>
<dbReference type="PANTHER" id="PTHR48008:SF6">
    <property type="entry name" value="LEUCINE-RICH REPEAT RECEPTOR-LIKE PROTEIN KINASE IMK3-RELATED"/>
    <property type="match status" value="1"/>
</dbReference>
<accession>A0AAE1VU32</accession>
<organism evidence="2 3">
    <name type="scientific">Anisodus tanguticus</name>
    <dbReference type="NCBI Taxonomy" id="243964"/>
    <lineage>
        <taxon>Eukaryota</taxon>
        <taxon>Viridiplantae</taxon>
        <taxon>Streptophyta</taxon>
        <taxon>Embryophyta</taxon>
        <taxon>Tracheophyta</taxon>
        <taxon>Spermatophyta</taxon>
        <taxon>Magnoliopsida</taxon>
        <taxon>eudicotyledons</taxon>
        <taxon>Gunneridae</taxon>
        <taxon>Pentapetalae</taxon>
        <taxon>asterids</taxon>
        <taxon>lamiids</taxon>
        <taxon>Solanales</taxon>
        <taxon>Solanaceae</taxon>
        <taxon>Solanoideae</taxon>
        <taxon>Hyoscyameae</taxon>
        <taxon>Anisodus</taxon>
    </lineage>
</organism>
<dbReference type="SUPFAM" id="SSF56112">
    <property type="entry name" value="Protein kinase-like (PK-like)"/>
    <property type="match status" value="1"/>
</dbReference>
<dbReference type="AlphaFoldDB" id="A0AAE1VU32"/>
<keyword evidence="3" id="KW-1185">Reference proteome</keyword>
<dbReference type="EMBL" id="JAVYJV010000002">
    <property type="protein sequence ID" value="KAK4377051.1"/>
    <property type="molecule type" value="Genomic_DNA"/>
</dbReference>
<dbReference type="InterPro" id="IPR052451">
    <property type="entry name" value="Ser/Thr_kinase-like"/>
</dbReference>
<dbReference type="InterPro" id="IPR000719">
    <property type="entry name" value="Prot_kinase_dom"/>
</dbReference>
<comment type="caution">
    <text evidence="2">The sequence shown here is derived from an EMBL/GenBank/DDBJ whole genome shotgun (WGS) entry which is preliminary data.</text>
</comment>
<reference evidence="2" key="1">
    <citation type="submission" date="2023-12" db="EMBL/GenBank/DDBJ databases">
        <title>Genome assembly of Anisodus tanguticus.</title>
        <authorList>
            <person name="Wang Y.-J."/>
        </authorList>
    </citation>
    <scope>NUCLEOTIDE SEQUENCE</scope>
    <source>
        <strain evidence="2">KB-2021</strain>
        <tissue evidence="2">Leaf</tissue>
    </source>
</reference>
<dbReference type="GO" id="GO:0005524">
    <property type="term" value="F:ATP binding"/>
    <property type="evidence" value="ECO:0007669"/>
    <property type="project" value="InterPro"/>
</dbReference>
<proteinExistence type="predicted"/>
<evidence type="ECO:0000313" key="2">
    <source>
        <dbReference type="EMBL" id="KAK4377051.1"/>
    </source>
</evidence>
<dbReference type="Gene3D" id="1.10.510.10">
    <property type="entry name" value="Transferase(Phosphotransferase) domain 1"/>
    <property type="match status" value="1"/>
</dbReference>
<dbReference type="GO" id="GO:0004672">
    <property type="term" value="F:protein kinase activity"/>
    <property type="evidence" value="ECO:0007669"/>
    <property type="project" value="InterPro"/>
</dbReference>
<dbReference type="Proteomes" id="UP001291623">
    <property type="component" value="Unassembled WGS sequence"/>
</dbReference>
<dbReference type="Pfam" id="PF07714">
    <property type="entry name" value="PK_Tyr_Ser-Thr"/>
    <property type="match status" value="1"/>
</dbReference>
<evidence type="ECO:0000313" key="3">
    <source>
        <dbReference type="Proteomes" id="UP001291623"/>
    </source>
</evidence>
<sequence length="108" mass="12324">MTGYCTPEVTNIRNVSQKADVYSFGTILLELLTGKNPSNARIDLPKWVKSIVGERWTIKVFDPELIRFLNSDEQMVPLLHLAISCTSNHPERRPPMVEIARRVKEICS</sequence>
<dbReference type="PROSITE" id="PS50011">
    <property type="entry name" value="PROTEIN_KINASE_DOM"/>
    <property type="match status" value="1"/>
</dbReference>
<evidence type="ECO:0000259" key="1">
    <source>
        <dbReference type="PROSITE" id="PS50011"/>
    </source>
</evidence>